<keyword evidence="2 5" id="KW-0645">Protease</keyword>
<dbReference type="SMART" id="SM00245">
    <property type="entry name" value="TSPc"/>
    <property type="match status" value="1"/>
</dbReference>
<dbReference type="Pfam" id="PF17820">
    <property type="entry name" value="PDZ_6"/>
    <property type="match status" value="1"/>
</dbReference>
<keyword evidence="4 5" id="KW-0720">Serine protease</keyword>
<proteinExistence type="inferred from homology"/>
<gene>
    <name evidence="7" type="ORF">HNP71_000274</name>
</gene>
<keyword evidence="8" id="KW-1185">Reference proteome</keyword>
<accession>A0A840VKN0</accession>
<dbReference type="Pfam" id="PF22694">
    <property type="entry name" value="CtpB_N-like"/>
    <property type="match status" value="1"/>
</dbReference>
<dbReference type="GO" id="GO:0030288">
    <property type="term" value="C:outer membrane-bounded periplasmic space"/>
    <property type="evidence" value="ECO:0007669"/>
    <property type="project" value="TreeGrafter"/>
</dbReference>
<evidence type="ECO:0000256" key="1">
    <source>
        <dbReference type="ARBA" id="ARBA00009179"/>
    </source>
</evidence>
<dbReference type="GO" id="GO:0004252">
    <property type="term" value="F:serine-type endopeptidase activity"/>
    <property type="evidence" value="ECO:0007669"/>
    <property type="project" value="UniProtKB-EC"/>
</dbReference>
<dbReference type="FunFam" id="2.30.42.10:FF:000063">
    <property type="entry name" value="Peptidase, S41 family"/>
    <property type="match status" value="1"/>
</dbReference>
<evidence type="ECO:0000313" key="8">
    <source>
        <dbReference type="Proteomes" id="UP000553706"/>
    </source>
</evidence>
<organism evidence="7 8">
    <name type="scientific">Acidocella aromatica</name>
    <dbReference type="NCBI Taxonomy" id="1303579"/>
    <lineage>
        <taxon>Bacteria</taxon>
        <taxon>Pseudomonadati</taxon>
        <taxon>Pseudomonadota</taxon>
        <taxon>Alphaproteobacteria</taxon>
        <taxon>Acetobacterales</taxon>
        <taxon>Acidocellaceae</taxon>
        <taxon>Acidocella</taxon>
    </lineage>
</organism>
<dbReference type="PANTHER" id="PTHR32060">
    <property type="entry name" value="TAIL-SPECIFIC PROTEASE"/>
    <property type="match status" value="1"/>
</dbReference>
<dbReference type="SMART" id="SM00228">
    <property type="entry name" value="PDZ"/>
    <property type="match status" value="1"/>
</dbReference>
<evidence type="ECO:0000256" key="4">
    <source>
        <dbReference type="ARBA" id="ARBA00022825"/>
    </source>
</evidence>
<evidence type="ECO:0000313" key="7">
    <source>
        <dbReference type="EMBL" id="MBB5372050.1"/>
    </source>
</evidence>
<sequence>MRLRGGLLLSGVFLGGLALGTVAQPLTRAMGQNAPSDSTYQQLSLFGDVLTQVKQNYVMDPPSDKLIYNAINGMLSGLDPHSSYMNAKQYADMQVQTSGQFGGLGLEVTEKDGLIEVIAPIDGTPGARAGIKHNDIILEINGHSTDGLALDDAVAKMRGTPGTQITLTIKRNGVNTPIHVTLTREVVKIEDVKSKLFNTPDGPVGYIRLSSFDENADPHIRNAVNSLRQQAHGSIHGYILDLRDNPGGLLDQAVAVSDDFLNSGEIVSTHGRHSQDDQVWYAQNGDVTNGAPIVILTDAGTASAAEIVTAALQQNRRALVLGTKTFGKGSVQTIMPIDNEGALRLTTALYFTPSGKSIQGYGVTPDVKVSDTNLPDDAFFAQLRETDLLNSFANPTGQAVAPLPAAPPLPAVASQIQAKPPQNWPAFDPTKPDTDFQLQMGIKLLDGMTRAQ</sequence>
<dbReference type="SUPFAM" id="SSF52096">
    <property type="entry name" value="ClpP/crotonase"/>
    <property type="match status" value="1"/>
</dbReference>
<reference evidence="7 8" key="1">
    <citation type="submission" date="2020-08" db="EMBL/GenBank/DDBJ databases">
        <title>Genomic Encyclopedia of Type Strains, Phase IV (KMG-IV): sequencing the most valuable type-strain genomes for metagenomic binning, comparative biology and taxonomic classification.</title>
        <authorList>
            <person name="Goeker M."/>
        </authorList>
    </citation>
    <scope>NUCLEOTIDE SEQUENCE [LARGE SCALE GENOMIC DNA]</scope>
    <source>
        <strain evidence="7 8">DSM 27026</strain>
    </source>
</reference>
<comment type="caution">
    <text evidence="7">The sequence shown here is derived from an EMBL/GenBank/DDBJ whole genome shotgun (WGS) entry which is preliminary data.</text>
</comment>
<dbReference type="InterPro" id="IPR004447">
    <property type="entry name" value="Peptidase_S41A"/>
</dbReference>
<dbReference type="PANTHER" id="PTHR32060:SF30">
    <property type="entry name" value="CARBOXY-TERMINAL PROCESSING PROTEASE CTPA"/>
    <property type="match status" value="1"/>
</dbReference>
<evidence type="ECO:0000256" key="2">
    <source>
        <dbReference type="ARBA" id="ARBA00022670"/>
    </source>
</evidence>
<dbReference type="InterPro" id="IPR036034">
    <property type="entry name" value="PDZ_sf"/>
</dbReference>
<dbReference type="Gene3D" id="2.30.42.10">
    <property type="match status" value="1"/>
</dbReference>
<dbReference type="InterPro" id="IPR029045">
    <property type="entry name" value="ClpP/crotonase-like_dom_sf"/>
</dbReference>
<dbReference type="RefSeq" id="WP_183265048.1">
    <property type="nucleotide sequence ID" value="NZ_JACHFJ010000001.1"/>
</dbReference>
<dbReference type="EMBL" id="JACHFJ010000001">
    <property type="protein sequence ID" value="MBB5372050.1"/>
    <property type="molecule type" value="Genomic_DNA"/>
</dbReference>
<dbReference type="NCBIfam" id="TIGR00225">
    <property type="entry name" value="prc"/>
    <property type="match status" value="1"/>
</dbReference>
<dbReference type="Pfam" id="PF03572">
    <property type="entry name" value="Peptidase_S41"/>
    <property type="match status" value="1"/>
</dbReference>
<dbReference type="InterPro" id="IPR005151">
    <property type="entry name" value="Tail-specific_protease"/>
</dbReference>
<evidence type="ECO:0000256" key="5">
    <source>
        <dbReference type="RuleBase" id="RU004404"/>
    </source>
</evidence>
<dbReference type="InterPro" id="IPR055210">
    <property type="entry name" value="CtpA/B_N"/>
</dbReference>
<dbReference type="SUPFAM" id="SSF50156">
    <property type="entry name" value="PDZ domain-like"/>
    <property type="match status" value="1"/>
</dbReference>
<dbReference type="Gene3D" id="3.30.750.44">
    <property type="match status" value="1"/>
</dbReference>
<dbReference type="CDD" id="cd06782">
    <property type="entry name" value="cpPDZ_CPP-like"/>
    <property type="match status" value="1"/>
</dbReference>
<dbReference type="PROSITE" id="PS50106">
    <property type="entry name" value="PDZ"/>
    <property type="match status" value="1"/>
</dbReference>
<evidence type="ECO:0000259" key="6">
    <source>
        <dbReference type="PROSITE" id="PS50106"/>
    </source>
</evidence>
<keyword evidence="3 5" id="KW-0378">Hydrolase</keyword>
<dbReference type="InterPro" id="IPR001478">
    <property type="entry name" value="PDZ"/>
</dbReference>
<dbReference type="GO" id="GO:0006508">
    <property type="term" value="P:proteolysis"/>
    <property type="evidence" value="ECO:0007669"/>
    <property type="project" value="UniProtKB-KW"/>
</dbReference>
<dbReference type="Proteomes" id="UP000553706">
    <property type="component" value="Unassembled WGS sequence"/>
</dbReference>
<protein>
    <submittedName>
        <fullName evidence="7">Carboxyl-terminal processing protease</fullName>
        <ecNumber evidence="7">3.4.21.102</ecNumber>
    </submittedName>
</protein>
<dbReference type="GO" id="GO:0007165">
    <property type="term" value="P:signal transduction"/>
    <property type="evidence" value="ECO:0007669"/>
    <property type="project" value="TreeGrafter"/>
</dbReference>
<dbReference type="Gene3D" id="3.90.226.10">
    <property type="entry name" value="2-enoyl-CoA Hydratase, Chain A, domain 1"/>
    <property type="match status" value="1"/>
</dbReference>
<dbReference type="AlphaFoldDB" id="A0A840VKN0"/>
<feature type="domain" description="PDZ" evidence="6">
    <location>
        <begin position="90"/>
        <end position="172"/>
    </location>
</feature>
<comment type="similarity">
    <text evidence="1 5">Belongs to the peptidase S41A family.</text>
</comment>
<name>A0A840VKN0_9PROT</name>
<evidence type="ECO:0000256" key="3">
    <source>
        <dbReference type="ARBA" id="ARBA00022801"/>
    </source>
</evidence>
<dbReference type="InterPro" id="IPR041489">
    <property type="entry name" value="PDZ_6"/>
</dbReference>
<dbReference type="CDD" id="cd07560">
    <property type="entry name" value="Peptidase_S41_CPP"/>
    <property type="match status" value="1"/>
</dbReference>
<dbReference type="EC" id="3.4.21.102" evidence="7"/>